<protein>
    <submittedName>
        <fullName evidence="1">Uncharacterized protein</fullName>
    </submittedName>
</protein>
<keyword evidence="2" id="KW-1185">Reference proteome</keyword>
<comment type="caution">
    <text evidence="1">The sequence shown here is derived from an EMBL/GenBank/DDBJ whole genome shotgun (WGS) entry which is preliminary data.</text>
</comment>
<evidence type="ECO:0000313" key="1">
    <source>
        <dbReference type="EMBL" id="KAI3360212.1"/>
    </source>
</evidence>
<dbReference type="Proteomes" id="UP000831701">
    <property type="component" value="Chromosome 17"/>
</dbReference>
<proteinExistence type="predicted"/>
<gene>
    <name evidence="1" type="ORF">L3Q82_014526</name>
</gene>
<sequence>MSSIGGGAKGMALQKNFLQVGKTRDAIGLDGEVVNRRRTISGPVTELVAAARRDQPTPTAFPAPSAQPETTTLPVNSSSPHPPSSPHPSSGGSGSSSENLPFAEEGSLTIRRQGRGEGEGQGDGEGPQGEAGYTQEDISRVEATATLKRRPRSSKPHPNGSDFTLQESSTVKRRPKSRDKEPEGFTDLAAANGEPVGTAQPNTTQPVPYQNGTATVKRRPVSDTGVTEQPQPQPQHQPQPQPQATAAPRRDSVDQGAPVANEGGPVRKPKPPVSPKPVVAQIKRQGGPQPPPQPVTNKRVPLPGPGTPGSPVEGKKIPPPVSPKPAPPPTAPKPAKLIHSMTSPPSPAPASAPVKQHTAVARQTSSPPSFPPSNIPSPPNAKPISPSSQSPHTPQTPTTPQTPQTPATPSPTPPPVKPPRSSIGGVSVDSGMTGGGVTTPAPVTPDFGVDSLVHQKLEETSASLAAALQAVEDKILRQEDSVAEQKTTVSILDDIGSMFDDLADQLDAMLE</sequence>
<organism evidence="1 2">
    <name type="scientific">Scortum barcoo</name>
    <name type="common">barcoo grunter</name>
    <dbReference type="NCBI Taxonomy" id="214431"/>
    <lineage>
        <taxon>Eukaryota</taxon>
        <taxon>Metazoa</taxon>
        <taxon>Chordata</taxon>
        <taxon>Craniata</taxon>
        <taxon>Vertebrata</taxon>
        <taxon>Euteleostomi</taxon>
        <taxon>Actinopterygii</taxon>
        <taxon>Neopterygii</taxon>
        <taxon>Teleostei</taxon>
        <taxon>Neoteleostei</taxon>
        <taxon>Acanthomorphata</taxon>
        <taxon>Eupercaria</taxon>
        <taxon>Centrarchiformes</taxon>
        <taxon>Terapontoidei</taxon>
        <taxon>Terapontidae</taxon>
        <taxon>Scortum</taxon>
    </lineage>
</organism>
<name>A0ACB8VX75_9TELE</name>
<dbReference type="EMBL" id="CM041547">
    <property type="protein sequence ID" value="KAI3360212.1"/>
    <property type="molecule type" value="Genomic_DNA"/>
</dbReference>
<accession>A0ACB8VX75</accession>
<reference evidence="1" key="1">
    <citation type="submission" date="2022-04" db="EMBL/GenBank/DDBJ databases">
        <title>Jade perch genome.</title>
        <authorList>
            <person name="Chao B."/>
        </authorList>
    </citation>
    <scope>NUCLEOTIDE SEQUENCE</scope>
    <source>
        <strain evidence="1">CB-2022</strain>
    </source>
</reference>
<evidence type="ECO:0000313" key="2">
    <source>
        <dbReference type="Proteomes" id="UP000831701"/>
    </source>
</evidence>